<evidence type="ECO:0000313" key="1">
    <source>
        <dbReference type="EMBL" id="CAF2105212.1"/>
    </source>
</evidence>
<name>A0A816TT87_9BILA</name>
<dbReference type="EMBL" id="CAJNRG010008572">
    <property type="protein sequence ID" value="CAF2105212.1"/>
    <property type="molecule type" value="Genomic_DNA"/>
</dbReference>
<dbReference type="AlphaFoldDB" id="A0A816TT87"/>
<dbReference type="PANTHER" id="PTHR36649:SF28">
    <property type="entry name" value="UBIQUITIN-LIKE DOMAIN-CONTAINING PROTEIN"/>
    <property type="match status" value="1"/>
</dbReference>
<gene>
    <name evidence="1" type="ORF">XDN619_LOCUS19603</name>
</gene>
<evidence type="ECO:0000313" key="2">
    <source>
        <dbReference type="Proteomes" id="UP000663887"/>
    </source>
</evidence>
<comment type="caution">
    <text evidence="1">The sequence shown here is derived from an EMBL/GenBank/DDBJ whole genome shotgun (WGS) entry which is preliminary data.</text>
</comment>
<proteinExistence type="predicted"/>
<sequence>MVLVELKHGSENENILSDEPLSAEEKSFYQECKSYYNITGIPLVSASDEILSDNNTLTAASLKFGIDEDYRTFNVPEFLNKICNILNLNINDIRRTKVQNGSSILEILIDGEKVNIKLTLNKVYKSLTEKVKEELAKLKVFFMFMGDITSLIKKQQFRSEIKLHPQWNRIYDVGHIYWTGALQDGRDRGKFDYFCPIGWKRYAFDVNDNFDEKFKGWSIGYHGTKFAYGLSILLSGLAPAKCAALGKGIYASQSIIYTSHPRYAEVKQIESKDERNFFKNGKYVQFVLQCRILSKNITIVGHETLGIGGKIAIDKNLSNDVIEWVVNAQDKDLMDFSDPNATIVCTGLMIRVTDNHPGLLPESQWWYSGHICNNKACCCLGIDLSELMQQRNNGVKCNFIYE</sequence>
<dbReference type="Proteomes" id="UP000663887">
    <property type="component" value="Unassembled WGS sequence"/>
</dbReference>
<organism evidence="1 2">
    <name type="scientific">Rotaria magnacalcarata</name>
    <dbReference type="NCBI Taxonomy" id="392030"/>
    <lineage>
        <taxon>Eukaryota</taxon>
        <taxon>Metazoa</taxon>
        <taxon>Spiralia</taxon>
        <taxon>Gnathifera</taxon>
        <taxon>Rotifera</taxon>
        <taxon>Eurotatoria</taxon>
        <taxon>Bdelloidea</taxon>
        <taxon>Philodinida</taxon>
        <taxon>Philodinidae</taxon>
        <taxon>Rotaria</taxon>
    </lineage>
</organism>
<protein>
    <submittedName>
        <fullName evidence="1">Uncharacterized protein</fullName>
    </submittedName>
</protein>
<reference evidence="1" key="1">
    <citation type="submission" date="2021-02" db="EMBL/GenBank/DDBJ databases">
        <authorList>
            <person name="Nowell W R."/>
        </authorList>
    </citation>
    <scope>NUCLEOTIDE SEQUENCE</scope>
</reference>
<dbReference type="PANTHER" id="PTHR36649">
    <property type="entry name" value="UBIQUITIN-LIKE DOMAIN-CONTAINING PROTEIN"/>
    <property type="match status" value="1"/>
</dbReference>
<accession>A0A816TT87</accession>